<evidence type="ECO:0000313" key="2">
    <source>
        <dbReference type="EMBL" id="KAF0674848.1"/>
    </source>
</evidence>
<dbReference type="Proteomes" id="UP000698242">
    <property type="component" value="Unassembled WGS sequence"/>
</dbReference>
<keyword evidence="3" id="KW-1185">Reference proteome</keyword>
<keyword evidence="1" id="KW-0732">Signal</keyword>
<organism evidence="2 3">
    <name type="scientific">Profundibacterium mesophilum KAUST100406-0324</name>
    <dbReference type="NCBI Taxonomy" id="1037889"/>
    <lineage>
        <taxon>Bacteria</taxon>
        <taxon>Pseudomonadati</taxon>
        <taxon>Pseudomonadota</taxon>
        <taxon>Alphaproteobacteria</taxon>
        <taxon>Rhodobacterales</taxon>
        <taxon>Roseobacteraceae</taxon>
        <taxon>Profundibacterium</taxon>
    </lineage>
</organism>
<dbReference type="EMBL" id="APKE01000035">
    <property type="protein sequence ID" value="KAF0674848.1"/>
    <property type="molecule type" value="Genomic_DNA"/>
</dbReference>
<evidence type="ECO:0000313" key="3">
    <source>
        <dbReference type="Proteomes" id="UP000698242"/>
    </source>
</evidence>
<reference evidence="2" key="1">
    <citation type="submission" date="2013-03" db="EMBL/GenBank/DDBJ databases">
        <title>Genome Sequence of the Profundibacterium mesophilum strain KAUST100406-0324T from Red Sea, a novel genus in the family Rhodobacteraceae.</title>
        <authorList>
            <person name="Essack M."/>
            <person name="Alam I."/>
            <person name="Lafi F."/>
            <person name="Alawi W."/>
            <person name="Kamanu F."/>
            <person name="Al-Suwailem A."/>
            <person name="Lee O.O."/>
            <person name="Xu Y."/>
            <person name="Bajic V."/>
            <person name="Qian P.-Y."/>
            <person name="Archer J."/>
        </authorList>
    </citation>
    <scope>NUCLEOTIDE SEQUENCE</scope>
    <source>
        <strain evidence="2">KAUST100406-0324</strain>
    </source>
</reference>
<name>A0A921TBU4_9RHOB</name>
<dbReference type="NCBIfam" id="TIGR03370">
    <property type="entry name" value="VPLPA-CTERM"/>
    <property type="match status" value="1"/>
</dbReference>
<feature type="chain" id="PRO_5036791436" evidence="1">
    <location>
        <begin position="24"/>
        <end position="214"/>
    </location>
</feature>
<sequence length="214" mass="21990">MKSLIMALAFAIGAAAAASTALAKTYIQTQEIGPVTGFAHELAPFARHDGPGRLESAVLSYTITAGMPICAICTSLPFAAASFMPLPTDTGLPLYRSELRGSGAYGPMAQISTPTLALPGMNTLLRGNIEMRDLSDFTGSGLVAGALTLAGLTFSNGLGQPFSIATPSLFEGSMSLRYEVADIAPVPLPASMPLLLGAFAVAAGLRRRAVRATA</sequence>
<proteinExistence type="predicted"/>
<accession>A0A921TBU4</accession>
<evidence type="ECO:0000256" key="1">
    <source>
        <dbReference type="SAM" id="SignalP"/>
    </source>
</evidence>
<dbReference type="AlphaFoldDB" id="A0A921TBU4"/>
<dbReference type="RefSeq" id="WP_159966431.1">
    <property type="nucleotide sequence ID" value="NZ_APKE01000035.1"/>
</dbReference>
<comment type="caution">
    <text evidence="2">The sequence shown here is derived from an EMBL/GenBank/DDBJ whole genome shotgun (WGS) entry which is preliminary data.</text>
</comment>
<protein>
    <submittedName>
        <fullName evidence="2">Na+H+ antiporter</fullName>
    </submittedName>
</protein>
<gene>
    <name evidence="2" type="ORF">PMES_02924</name>
</gene>
<dbReference type="InterPro" id="IPR022472">
    <property type="entry name" value="VPLPA-CTERM"/>
</dbReference>
<feature type="signal peptide" evidence="1">
    <location>
        <begin position="1"/>
        <end position="23"/>
    </location>
</feature>